<evidence type="ECO:0000256" key="1">
    <source>
        <dbReference type="ARBA" id="ARBA00004442"/>
    </source>
</evidence>
<dbReference type="InterPro" id="IPR012944">
    <property type="entry name" value="SusD_RagB_dom"/>
</dbReference>
<dbReference type="AlphaFoldDB" id="A0A644ZPP7"/>
<accession>A0A644ZPP7</accession>
<evidence type="ECO:0000256" key="4">
    <source>
        <dbReference type="ARBA" id="ARBA00023237"/>
    </source>
</evidence>
<evidence type="ECO:0000256" key="3">
    <source>
        <dbReference type="ARBA" id="ARBA00023136"/>
    </source>
</evidence>
<evidence type="ECO:0000256" key="5">
    <source>
        <dbReference type="SAM" id="MobiDB-lite"/>
    </source>
</evidence>
<keyword evidence="2" id="KW-0732">Signal</keyword>
<keyword evidence="4" id="KW-0998">Cell outer membrane</keyword>
<evidence type="ECO:0000259" key="6">
    <source>
        <dbReference type="Pfam" id="PF07980"/>
    </source>
</evidence>
<sequence length="162" mass="18149">MLYTVDVGSKNINKILGTLDGKYKGDDDAPSSRVYIRYADVLLWKAEALLKTGKLQAAIGIINRVRQRARNSMAADGTQPPAGTLPDRDVNESNASVVSNWLIHERRVEFGFESHRFRDLKRWGIAEEVLGARGFQSVHYLYPIPQREIDKSGGSIVQNDGY</sequence>
<dbReference type="InterPro" id="IPR011990">
    <property type="entry name" value="TPR-like_helical_dom_sf"/>
</dbReference>
<gene>
    <name evidence="7" type="ORF">SDC9_87299</name>
</gene>
<proteinExistence type="predicted"/>
<dbReference type="GO" id="GO:0009279">
    <property type="term" value="C:cell outer membrane"/>
    <property type="evidence" value="ECO:0007669"/>
    <property type="project" value="UniProtKB-SubCell"/>
</dbReference>
<feature type="region of interest" description="Disordered" evidence="5">
    <location>
        <begin position="71"/>
        <end position="91"/>
    </location>
</feature>
<dbReference type="SUPFAM" id="SSF48452">
    <property type="entry name" value="TPR-like"/>
    <property type="match status" value="1"/>
</dbReference>
<feature type="domain" description="RagB/SusD" evidence="6">
    <location>
        <begin position="24"/>
        <end position="130"/>
    </location>
</feature>
<keyword evidence="3" id="KW-0472">Membrane</keyword>
<protein>
    <recommendedName>
        <fullName evidence="6">RagB/SusD domain-containing protein</fullName>
    </recommendedName>
</protein>
<organism evidence="7">
    <name type="scientific">bioreactor metagenome</name>
    <dbReference type="NCBI Taxonomy" id="1076179"/>
    <lineage>
        <taxon>unclassified sequences</taxon>
        <taxon>metagenomes</taxon>
        <taxon>ecological metagenomes</taxon>
    </lineage>
</organism>
<evidence type="ECO:0000313" key="7">
    <source>
        <dbReference type="EMBL" id="MPM40653.1"/>
    </source>
</evidence>
<name>A0A644ZPP7_9ZZZZ</name>
<dbReference type="EMBL" id="VSSQ01009079">
    <property type="protein sequence ID" value="MPM40653.1"/>
    <property type="molecule type" value="Genomic_DNA"/>
</dbReference>
<dbReference type="Pfam" id="PF07980">
    <property type="entry name" value="SusD_RagB"/>
    <property type="match status" value="1"/>
</dbReference>
<dbReference type="Gene3D" id="1.25.40.390">
    <property type="match status" value="1"/>
</dbReference>
<reference evidence="7" key="1">
    <citation type="submission" date="2019-08" db="EMBL/GenBank/DDBJ databases">
        <authorList>
            <person name="Kucharzyk K."/>
            <person name="Murdoch R.W."/>
            <person name="Higgins S."/>
            <person name="Loffler F."/>
        </authorList>
    </citation>
    <scope>NUCLEOTIDE SEQUENCE</scope>
</reference>
<comment type="subcellular location">
    <subcellularLocation>
        <location evidence="1">Cell outer membrane</location>
    </subcellularLocation>
</comment>
<comment type="caution">
    <text evidence="7">The sequence shown here is derived from an EMBL/GenBank/DDBJ whole genome shotgun (WGS) entry which is preliminary data.</text>
</comment>
<evidence type="ECO:0000256" key="2">
    <source>
        <dbReference type="ARBA" id="ARBA00022729"/>
    </source>
</evidence>